<evidence type="ECO:0000256" key="3">
    <source>
        <dbReference type="ARBA" id="ARBA00023163"/>
    </source>
</evidence>
<dbReference type="SUPFAM" id="SSF46785">
    <property type="entry name" value="Winged helix' DNA-binding domain"/>
    <property type="match status" value="2"/>
</dbReference>
<feature type="domain" description="HTH asnC-type" evidence="4">
    <location>
        <begin position="181"/>
        <end position="241"/>
    </location>
</feature>
<dbReference type="InterPro" id="IPR036390">
    <property type="entry name" value="WH_DNA-bd_sf"/>
</dbReference>
<evidence type="ECO:0000259" key="4">
    <source>
        <dbReference type="PROSITE" id="PS50956"/>
    </source>
</evidence>
<dbReference type="SMART" id="SM00344">
    <property type="entry name" value="HTH_ASNC"/>
    <property type="match status" value="1"/>
</dbReference>
<keyword evidence="1" id="KW-0805">Transcription regulation</keyword>
<dbReference type="SUPFAM" id="SSF54909">
    <property type="entry name" value="Dimeric alpha+beta barrel"/>
    <property type="match status" value="1"/>
</dbReference>
<dbReference type="EMBL" id="NHZO01000066">
    <property type="protein sequence ID" value="PHQ53003.1"/>
    <property type="molecule type" value="Genomic_DNA"/>
</dbReference>
<reference evidence="6 8" key="1">
    <citation type="journal article" date="2017" name="Biochemistry">
        <title>Identification of the Biosynthetic Pathway for the Antibiotic Bicyclomycin.</title>
        <authorList>
            <person name="Patteson J."/>
            <person name="Cai W."/>
            <person name="Johnson R.A."/>
            <person name="Santa Maria K."/>
            <person name="Li B."/>
        </authorList>
    </citation>
    <scope>NUCLEOTIDE SEQUENCE [LARGE SCALE GENOMIC DNA]</scope>
    <source>
        <strain evidence="6 8">ATCC 21532</strain>
    </source>
</reference>
<gene>
    <name evidence="6" type="ORF">BLA24_04325</name>
    <name evidence="7" type="ORF">BLA24_04330</name>
    <name evidence="5" type="ORF">BLA24_15685</name>
</gene>
<dbReference type="GO" id="GO:0043200">
    <property type="term" value="P:response to amino acid"/>
    <property type="evidence" value="ECO:0007669"/>
    <property type="project" value="TreeGrafter"/>
</dbReference>
<dbReference type="Gene3D" id="1.10.10.10">
    <property type="entry name" value="Winged helix-like DNA-binding domain superfamily/Winged helix DNA-binding domain"/>
    <property type="match status" value="2"/>
</dbReference>
<dbReference type="InterPro" id="IPR019888">
    <property type="entry name" value="Tscrpt_reg_AsnC-like"/>
</dbReference>
<evidence type="ECO:0000313" key="6">
    <source>
        <dbReference type="EMBL" id="PHQ53003.1"/>
    </source>
</evidence>
<dbReference type="PANTHER" id="PTHR30154:SF34">
    <property type="entry name" value="TRANSCRIPTIONAL REGULATOR AZLB"/>
    <property type="match status" value="1"/>
</dbReference>
<dbReference type="InterPro" id="IPR019887">
    <property type="entry name" value="Tscrpt_reg_AsnC/Lrp_C"/>
</dbReference>
<dbReference type="EMBL" id="NHZO01000066">
    <property type="protein sequence ID" value="PHQ53004.1"/>
    <property type="molecule type" value="Genomic_DNA"/>
</dbReference>
<dbReference type="AlphaFoldDB" id="A0A2G1XP63"/>
<proteinExistence type="predicted"/>
<keyword evidence="2" id="KW-0238">DNA-binding</keyword>
<dbReference type="PROSITE" id="PS50956">
    <property type="entry name" value="HTH_ASNC_2"/>
    <property type="match status" value="1"/>
</dbReference>
<dbReference type="InterPro" id="IPR011008">
    <property type="entry name" value="Dimeric_a/b-barrel"/>
</dbReference>
<dbReference type="PANTHER" id="PTHR30154">
    <property type="entry name" value="LEUCINE-RESPONSIVE REGULATORY PROTEIN"/>
    <property type="match status" value="1"/>
</dbReference>
<dbReference type="Pfam" id="PF13404">
    <property type="entry name" value="HTH_AsnC-type"/>
    <property type="match status" value="2"/>
</dbReference>
<protein>
    <submittedName>
        <fullName evidence="6">AsnC family protein</fullName>
    </submittedName>
</protein>
<dbReference type="InterPro" id="IPR036388">
    <property type="entry name" value="WH-like_DNA-bd_sf"/>
</dbReference>
<dbReference type="GO" id="GO:0043565">
    <property type="term" value="F:sequence-specific DNA binding"/>
    <property type="evidence" value="ECO:0007669"/>
    <property type="project" value="InterPro"/>
</dbReference>
<dbReference type="OrthoDB" id="3453230at2"/>
<name>A0A2G1XP63_STRCJ</name>
<evidence type="ECO:0000313" key="7">
    <source>
        <dbReference type="EMBL" id="PHQ53004.1"/>
    </source>
</evidence>
<dbReference type="EMBL" id="NHZO01000147">
    <property type="protein sequence ID" value="PHQ51196.1"/>
    <property type="molecule type" value="Genomic_DNA"/>
</dbReference>
<dbReference type="Proteomes" id="UP000222531">
    <property type="component" value="Unassembled WGS sequence"/>
</dbReference>
<evidence type="ECO:0000256" key="2">
    <source>
        <dbReference type="ARBA" id="ARBA00023125"/>
    </source>
</evidence>
<dbReference type="PRINTS" id="PR00033">
    <property type="entry name" value="HTHASNC"/>
</dbReference>
<dbReference type="GO" id="GO:0005829">
    <property type="term" value="C:cytosol"/>
    <property type="evidence" value="ECO:0007669"/>
    <property type="project" value="TreeGrafter"/>
</dbReference>
<evidence type="ECO:0000256" key="1">
    <source>
        <dbReference type="ARBA" id="ARBA00023015"/>
    </source>
</evidence>
<evidence type="ECO:0000313" key="5">
    <source>
        <dbReference type="EMBL" id="PHQ51196.1"/>
    </source>
</evidence>
<dbReference type="InterPro" id="IPR000485">
    <property type="entry name" value="AsnC-type_HTH_dom"/>
</dbReference>
<sequence>MMETMDTEQELDLLDRQLVQALRLDGRASFSRLATVLGVTDQTVIRRYRRLRGGGLLRVIGLPEAHRVGLHETRLRIQCALGAAVPIADALARRADSAWVKIYSSGTEVGCLIRSHSRDERDALLLQKLPRTQHVTAITSHDLLHGYSRNPGRRWGAEVLDEGQVRALERPQATDGDRVRLDDADRAMLALLARDGRAGYPDLARAAGRSESTVRRRLDHLRESGVLYFDVEIMPVHFGCETEASLSATVAPSDLAEVGHALAGHPEVAWAAATTGTSNLAATVLCRDNKALYAYVTERLGALKAVRQLEVVPVLRAVKRAGLLTDGTRLFDPPAGG</sequence>
<keyword evidence="3" id="KW-0804">Transcription</keyword>
<dbReference type="Pfam" id="PF01037">
    <property type="entry name" value="AsnC_trans_reg"/>
    <property type="match status" value="1"/>
</dbReference>
<comment type="caution">
    <text evidence="6">The sequence shown here is derived from an EMBL/GenBank/DDBJ whole genome shotgun (WGS) entry which is preliminary data.</text>
</comment>
<evidence type="ECO:0000313" key="8">
    <source>
        <dbReference type="Proteomes" id="UP000222531"/>
    </source>
</evidence>
<keyword evidence="8" id="KW-1185">Reference proteome</keyword>
<dbReference type="Gene3D" id="3.30.70.920">
    <property type="match status" value="1"/>
</dbReference>
<organism evidence="6 8">
    <name type="scientific">Streptomyces cinnamoneus</name>
    <name type="common">Streptoverticillium cinnamoneum</name>
    <dbReference type="NCBI Taxonomy" id="53446"/>
    <lineage>
        <taxon>Bacteria</taxon>
        <taxon>Bacillati</taxon>
        <taxon>Actinomycetota</taxon>
        <taxon>Actinomycetes</taxon>
        <taxon>Kitasatosporales</taxon>
        <taxon>Streptomycetaceae</taxon>
        <taxon>Streptomyces</taxon>
        <taxon>Streptomyces cinnamoneus group</taxon>
    </lineage>
</organism>
<accession>A0A2G1XP63</accession>